<dbReference type="InterPro" id="IPR054350">
    <property type="entry name" value="PurT/PurK_preATP-grasp"/>
</dbReference>
<dbReference type="SUPFAM" id="SSF52440">
    <property type="entry name" value="PreATP-grasp domain"/>
    <property type="match status" value="1"/>
</dbReference>
<dbReference type="NCBIfam" id="NF004675">
    <property type="entry name" value="PRK06019.1-1"/>
    <property type="match status" value="1"/>
</dbReference>
<dbReference type="FunFam" id="3.30.470.20:FF:000029">
    <property type="entry name" value="N5-carboxyaminoimidazole ribonucleotide synthase"/>
    <property type="match status" value="1"/>
</dbReference>
<dbReference type="Pfam" id="PF22660">
    <property type="entry name" value="RS_preATP-grasp-like"/>
    <property type="match status" value="1"/>
</dbReference>
<dbReference type="InterPro" id="IPR040686">
    <property type="entry name" value="PurK_C"/>
</dbReference>
<evidence type="ECO:0000256" key="1">
    <source>
        <dbReference type="ARBA" id="ARBA00022598"/>
    </source>
</evidence>
<keyword evidence="3 5" id="KW-0658">Purine biosynthesis</keyword>
<comment type="similarity">
    <text evidence="5 6">Belongs to the PurK/PurT family.</text>
</comment>
<feature type="binding site" evidence="5">
    <location>
        <position position="213"/>
    </location>
    <ligand>
        <name>ATP</name>
        <dbReference type="ChEBI" id="CHEBI:30616"/>
    </ligand>
</feature>
<dbReference type="OrthoDB" id="9804625at2"/>
<dbReference type="InterPro" id="IPR005875">
    <property type="entry name" value="PurK"/>
</dbReference>
<name>A0A1E2RZD8_9HYPH</name>
<dbReference type="InterPro" id="IPR011761">
    <property type="entry name" value="ATP-grasp"/>
</dbReference>
<dbReference type="SUPFAM" id="SSF51246">
    <property type="entry name" value="Rudiment single hybrid motif"/>
    <property type="match status" value="1"/>
</dbReference>
<feature type="binding site" evidence="5">
    <location>
        <begin position="269"/>
        <end position="270"/>
    </location>
    <ligand>
        <name>ATP</name>
        <dbReference type="ChEBI" id="CHEBI:30616"/>
    </ligand>
</feature>
<dbReference type="Gene3D" id="3.30.1490.20">
    <property type="entry name" value="ATP-grasp fold, A domain"/>
    <property type="match status" value="1"/>
</dbReference>
<comment type="function">
    <text evidence="5">Catalyzes the ATP-dependent conversion of 5-aminoimidazole ribonucleotide (AIR) and HCO(3)(-) to N5-carboxyaminoimidazole ribonucleotide (N5-CAIR).</text>
</comment>
<feature type="binding site" evidence="5">
    <location>
        <position position="147"/>
    </location>
    <ligand>
        <name>ATP</name>
        <dbReference type="ChEBI" id="CHEBI:30616"/>
    </ligand>
</feature>
<accession>A0A1E2RZD8</accession>
<dbReference type="Pfam" id="PF02222">
    <property type="entry name" value="ATP-grasp"/>
    <property type="match status" value="1"/>
</dbReference>
<dbReference type="InterPro" id="IPR011054">
    <property type="entry name" value="Rudment_hybrid_motif"/>
</dbReference>
<comment type="catalytic activity">
    <reaction evidence="5 6">
        <text>5-amino-1-(5-phospho-beta-D-ribosyl)imidazole + hydrogencarbonate + ATP = 5-carboxyamino-1-(5-phospho-D-ribosyl)imidazole + ADP + phosphate + 2 H(+)</text>
        <dbReference type="Rhea" id="RHEA:19317"/>
        <dbReference type="ChEBI" id="CHEBI:15378"/>
        <dbReference type="ChEBI" id="CHEBI:17544"/>
        <dbReference type="ChEBI" id="CHEBI:30616"/>
        <dbReference type="ChEBI" id="CHEBI:43474"/>
        <dbReference type="ChEBI" id="CHEBI:58730"/>
        <dbReference type="ChEBI" id="CHEBI:137981"/>
        <dbReference type="ChEBI" id="CHEBI:456216"/>
        <dbReference type="EC" id="6.3.4.18"/>
    </reaction>
</comment>
<dbReference type="Gene3D" id="3.30.470.20">
    <property type="entry name" value="ATP-grasp fold, B domain"/>
    <property type="match status" value="1"/>
</dbReference>
<dbReference type="PROSITE" id="PS50975">
    <property type="entry name" value="ATP_GRASP"/>
    <property type="match status" value="1"/>
</dbReference>
<dbReference type="PANTHER" id="PTHR11609:SF5">
    <property type="entry name" value="PHOSPHORIBOSYLAMINOIMIDAZOLE CARBOXYLASE"/>
    <property type="match status" value="1"/>
</dbReference>
<dbReference type="EMBL" id="MASI01000003">
    <property type="protein sequence ID" value="ODA67530.1"/>
    <property type="molecule type" value="Genomic_DNA"/>
</dbReference>
<feature type="binding site" evidence="5">
    <location>
        <begin position="152"/>
        <end position="158"/>
    </location>
    <ligand>
        <name>ATP</name>
        <dbReference type="ChEBI" id="CHEBI:30616"/>
    </ligand>
</feature>
<dbReference type="GO" id="GO:0046872">
    <property type="term" value="F:metal ion binding"/>
    <property type="evidence" value="ECO:0007669"/>
    <property type="project" value="InterPro"/>
</dbReference>
<dbReference type="HAMAP" id="MF_01928">
    <property type="entry name" value="PurK"/>
    <property type="match status" value="1"/>
</dbReference>
<feature type="binding site" evidence="5">
    <location>
        <position position="190"/>
    </location>
    <ligand>
        <name>ATP</name>
        <dbReference type="ChEBI" id="CHEBI:30616"/>
    </ligand>
</feature>
<dbReference type="EC" id="6.3.4.18" evidence="5 6"/>
<comment type="pathway">
    <text evidence="5 6">Purine metabolism; IMP biosynthesis via de novo pathway; 5-amino-1-(5-phospho-D-ribosyl)imidazole-4-carboxylate from 5-amino-1-(5-phospho-D-ribosyl)imidazole (N5-CAIR route): step 1/2.</text>
</comment>
<protein>
    <recommendedName>
        <fullName evidence="5 6">N5-carboxyaminoimidazole ribonucleotide synthase</fullName>
        <shortName evidence="5 6">N5-CAIR synthase</shortName>
        <ecNumber evidence="5 6">6.3.4.18</ecNumber>
    </recommendedName>
    <alternativeName>
        <fullName evidence="5 6">5-(carboxyamino)imidazole ribonucleotide synthetase</fullName>
    </alternativeName>
</protein>
<dbReference type="NCBIfam" id="NF004676">
    <property type="entry name" value="PRK06019.1-2"/>
    <property type="match status" value="1"/>
</dbReference>
<dbReference type="SUPFAM" id="SSF56059">
    <property type="entry name" value="Glutathione synthetase ATP-binding domain-like"/>
    <property type="match status" value="1"/>
</dbReference>
<dbReference type="PATRIC" id="fig|1177755.3.peg.1571"/>
<evidence type="ECO:0000256" key="2">
    <source>
        <dbReference type="ARBA" id="ARBA00022741"/>
    </source>
</evidence>
<keyword evidence="9" id="KW-1185">Reference proteome</keyword>
<comment type="caution">
    <text evidence="8">The sequence shown here is derived from an EMBL/GenBank/DDBJ whole genome shotgun (WGS) entry which is preliminary data.</text>
</comment>
<evidence type="ECO:0000259" key="7">
    <source>
        <dbReference type="PROSITE" id="PS50975"/>
    </source>
</evidence>
<keyword evidence="2 5" id="KW-0547">Nucleotide-binding</keyword>
<reference evidence="8 9" key="1">
    <citation type="submission" date="2016-07" db="EMBL/GenBank/DDBJ databases">
        <title>Draft genome sequence of Methyloligella halotolerans C2T (VKM B-2706T=CCUG 61687T=DSM 25045T), a halotolerant polyhydroxybutyrate accumulating methylotroph.</title>
        <authorList>
            <person name="Vasilenko O.V."/>
            <person name="Doronina N.V."/>
            <person name="Poroshina M.N."/>
            <person name="Tarlachkov S.V."/>
            <person name="Trotsenko Y.A."/>
        </authorList>
    </citation>
    <scope>NUCLEOTIDE SEQUENCE [LARGE SCALE GENOMIC DNA]</scope>
    <source>
        <strain evidence="8 9">VKM B-2706</strain>
    </source>
</reference>
<organism evidence="8 9">
    <name type="scientific">Methyloligella halotolerans</name>
    <dbReference type="NCBI Taxonomy" id="1177755"/>
    <lineage>
        <taxon>Bacteria</taxon>
        <taxon>Pseudomonadati</taxon>
        <taxon>Pseudomonadota</taxon>
        <taxon>Alphaproteobacteria</taxon>
        <taxon>Hyphomicrobiales</taxon>
        <taxon>Hyphomicrobiaceae</taxon>
        <taxon>Methyloligella</taxon>
    </lineage>
</organism>
<keyword evidence="1 5" id="KW-0436">Ligase</keyword>
<dbReference type="Pfam" id="PF17769">
    <property type="entry name" value="PurK_C"/>
    <property type="match status" value="1"/>
</dbReference>
<evidence type="ECO:0000256" key="5">
    <source>
        <dbReference type="HAMAP-Rule" id="MF_01928"/>
    </source>
</evidence>
<dbReference type="InterPro" id="IPR013815">
    <property type="entry name" value="ATP_grasp_subdomain_1"/>
</dbReference>
<gene>
    <name evidence="5 6" type="primary">purK</name>
    <name evidence="8" type="ORF">A7A08_01564</name>
</gene>
<evidence type="ECO:0000256" key="6">
    <source>
        <dbReference type="RuleBase" id="RU361200"/>
    </source>
</evidence>
<dbReference type="STRING" id="1177755.A7A08_01564"/>
<comment type="function">
    <text evidence="6">Catalyzes the ATP-dependent conversion of 5-aminoimidazole ribonucleotide (AIR) and HCO(3)- to N5-carboxyaminoimidazole ribonucleotide (N5-CAIR).</text>
</comment>
<dbReference type="NCBIfam" id="NF004679">
    <property type="entry name" value="PRK06019.1-5"/>
    <property type="match status" value="1"/>
</dbReference>
<dbReference type="InterPro" id="IPR003135">
    <property type="entry name" value="ATP-grasp_carboxylate-amine"/>
</dbReference>
<dbReference type="FunFam" id="3.30.1490.20:FF:000015">
    <property type="entry name" value="N5-carboxyaminoimidazole ribonucleotide synthase"/>
    <property type="match status" value="1"/>
</dbReference>
<dbReference type="AlphaFoldDB" id="A0A1E2RZD8"/>
<proteinExistence type="inferred from homology"/>
<evidence type="ECO:0000313" key="8">
    <source>
        <dbReference type="EMBL" id="ODA67530.1"/>
    </source>
</evidence>
<evidence type="ECO:0000256" key="4">
    <source>
        <dbReference type="ARBA" id="ARBA00022840"/>
    </source>
</evidence>
<dbReference type="Proteomes" id="UP000095087">
    <property type="component" value="Unassembled WGS sequence"/>
</dbReference>
<dbReference type="GO" id="GO:0004638">
    <property type="term" value="F:phosphoribosylaminoimidazole carboxylase activity"/>
    <property type="evidence" value="ECO:0007669"/>
    <property type="project" value="InterPro"/>
</dbReference>
<dbReference type="PANTHER" id="PTHR11609">
    <property type="entry name" value="PURINE BIOSYNTHESIS PROTEIN 6/7, PUR6/7"/>
    <property type="match status" value="1"/>
</dbReference>
<dbReference type="InterPro" id="IPR016185">
    <property type="entry name" value="PreATP-grasp_dom_sf"/>
</dbReference>
<dbReference type="RefSeq" id="WP_069094874.1">
    <property type="nucleotide sequence ID" value="NZ_MASI01000003.1"/>
</dbReference>
<dbReference type="NCBIfam" id="TIGR01161">
    <property type="entry name" value="purK"/>
    <property type="match status" value="1"/>
</dbReference>
<dbReference type="UniPathway" id="UPA00074">
    <property type="reaction ID" value="UER00942"/>
</dbReference>
<keyword evidence="4 5" id="KW-0067">ATP-binding</keyword>
<feature type="binding site" evidence="5">
    <location>
        <position position="107"/>
    </location>
    <ligand>
        <name>ATP</name>
        <dbReference type="ChEBI" id="CHEBI:30616"/>
    </ligand>
</feature>
<feature type="domain" description="ATP-grasp" evidence="7">
    <location>
        <begin position="111"/>
        <end position="299"/>
    </location>
</feature>
<dbReference type="GO" id="GO:0034028">
    <property type="term" value="F:5-(carboxyamino)imidazole ribonucleotide synthase activity"/>
    <property type="evidence" value="ECO:0007669"/>
    <property type="project" value="UniProtKB-UniRule"/>
</dbReference>
<evidence type="ECO:0000313" key="9">
    <source>
        <dbReference type="Proteomes" id="UP000095087"/>
    </source>
</evidence>
<evidence type="ECO:0000256" key="3">
    <source>
        <dbReference type="ARBA" id="ARBA00022755"/>
    </source>
</evidence>
<dbReference type="GO" id="GO:0006189">
    <property type="term" value="P:'de novo' IMP biosynthetic process"/>
    <property type="evidence" value="ECO:0007669"/>
    <property type="project" value="UniProtKB-UniRule"/>
</dbReference>
<dbReference type="GO" id="GO:0005524">
    <property type="term" value="F:ATP binding"/>
    <property type="evidence" value="ECO:0007669"/>
    <property type="project" value="UniProtKB-UniRule"/>
</dbReference>
<feature type="binding site" evidence="5">
    <location>
        <begin position="182"/>
        <end position="185"/>
    </location>
    <ligand>
        <name>ATP</name>
        <dbReference type="ChEBI" id="CHEBI:30616"/>
    </ligand>
</feature>
<dbReference type="Gene3D" id="3.40.50.20">
    <property type="match status" value="1"/>
</dbReference>
<comment type="subunit">
    <text evidence="5 6">Homodimer.</text>
</comment>
<sequence>MSEMLPPGGTIGILGGGQLGRMLAVAASRLGLKVRIYADGPDSPAAQFAEEAMIGAYDDEAKIAEFGQGVDVVTCEFENVSAGALDAAAKGARVAPPARAFAITQDRLLEKQFVQELGISVAPFAQVDTAEDLRAALETLGTPALLKTRRFGYDGKGQVVVRKPGDAEAAMEEIGNQPAILEGFVKFDREVSVVVARALDGTLGFYDVAENHHQDGILSSSRVPASIDGDCTYNAREIAGKIATALEHVGVLCVEMFHCEGERNALVVNEIAPRVHNSGHWTIDGCQASQFENHIRAIAGWPLGPTGRHSNAVMINLIGHDVDRWAELAADERVALHLYGKADTRPGRKMGHYTKISPKSG</sequence>
<dbReference type="GO" id="GO:0005829">
    <property type="term" value="C:cytosol"/>
    <property type="evidence" value="ECO:0007669"/>
    <property type="project" value="TreeGrafter"/>
</dbReference>